<dbReference type="GO" id="GO:0006508">
    <property type="term" value="P:proteolysis"/>
    <property type="evidence" value="ECO:0007669"/>
    <property type="project" value="UniProtKB-KW"/>
</dbReference>
<protein>
    <submittedName>
        <fullName evidence="3">CPBP family intramembrane metalloprotease</fullName>
    </submittedName>
</protein>
<dbReference type="InterPro" id="IPR003675">
    <property type="entry name" value="Rce1/LyrA-like_dom"/>
</dbReference>
<feature type="transmembrane region" description="Helical" evidence="1">
    <location>
        <begin position="80"/>
        <end position="102"/>
    </location>
</feature>
<gene>
    <name evidence="3" type="ORF">FRX94_01360</name>
</gene>
<sequence length="226" mass="24745">MRPVTGLDLARMFGLGFVVPSAVTVAGLITYLLIHSIAVALLGAGIGLALIVFVVWDFRRRGWTLRDFGFIPLGRRGWHLVWQAPVLLLVSLLLAAAIGAAVGVEPTSDQQNGLQELVPDSYMLLGFVVLSFIVVIAGPIWEEIVFRRFLMGWLDKRLNIPAISIGASALVFALVHMAPPVMIWTFLLGIWCAILVRWHGSLWASVIFHSFNNLLVTIGMGVAMFA</sequence>
<keyword evidence="1" id="KW-0472">Membrane</keyword>
<evidence type="ECO:0000313" key="4">
    <source>
        <dbReference type="Proteomes" id="UP000320791"/>
    </source>
</evidence>
<dbReference type="GO" id="GO:0008237">
    <property type="term" value="F:metallopeptidase activity"/>
    <property type="evidence" value="ECO:0007669"/>
    <property type="project" value="UniProtKB-KW"/>
</dbReference>
<feature type="transmembrane region" description="Helical" evidence="1">
    <location>
        <begin position="40"/>
        <end position="59"/>
    </location>
</feature>
<feature type="transmembrane region" description="Helical" evidence="1">
    <location>
        <begin position="12"/>
        <end position="34"/>
    </location>
</feature>
<keyword evidence="3" id="KW-0482">Metalloprotease</keyword>
<feature type="transmembrane region" description="Helical" evidence="1">
    <location>
        <begin position="206"/>
        <end position="225"/>
    </location>
</feature>
<dbReference type="AlphaFoldDB" id="A0A5C5UTL4"/>
<keyword evidence="1" id="KW-0812">Transmembrane</keyword>
<dbReference type="GO" id="GO:0004175">
    <property type="term" value="F:endopeptidase activity"/>
    <property type="evidence" value="ECO:0007669"/>
    <property type="project" value="UniProtKB-ARBA"/>
</dbReference>
<proteinExistence type="predicted"/>
<feature type="transmembrane region" description="Helical" evidence="1">
    <location>
        <begin position="181"/>
        <end position="199"/>
    </location>
</feature>
<feature type="transmembrane region" description="Helical" evidence="1">
    <location>
        <begin position="122"/>
        <end position="146"/>
    </location>
</feature>
<dbReference type="RefSeq" id="WP_146323318.1">
    <property type="nucleotide sequence ID" value="NZ_BAABLR010000075.1"/>
</dbReference>
<feature type="transmembrane region" description="Helical" evidence="1">
    <location>
        <begin position="158"/>
        <end position="175"/>
    </location>
</feature>
<dbReference type="EMBL" id="VOHM01000002">
    <property type="protein sequence ID" value="TWT28863.1"/>
    <property type="molecule type" value="Genomic_DNA"/>
</dbReference>
<dbReference type="GO" id="GO:0080120">
    <property type="term" value="P:CAAX-box protein maturation"/>
    <property type="evidence" value="ECO:0007669"/>
    <property type="project" value="UniProtKB-ARBA"/>
</dbReference>
<dbReference type="OrthoDB" id="4948798at2"/>
<evidence type="ECO:0000259" key="2">
    <source>
        <dbReference type="Pfam" id="PF02517"/>
    </source>
</evidence>
<dbReference type="PANTHER" id="PTHR43592:SF15">
    <property type="entry name" value="CAAX AMINO TERMINAL PROTEASE FAMILY PROTEIN"/>
    <property type="match status" value="1"/>
</dbReference>
<evidence type="ECO:0000313" key="3">
    <source>
        <dbReference type="EMBL" id="TWT28863.1"/>
    </source>
</evidence>
<accession>A0A5C5UTL4</accession>
<comment type="caution">
    <text evidence="3">The sequence shown here is derived from an EMBL/GenBank/DDBJ whole genome shotgun (WGS) entry which is preliminary data.</text>
</comment>
<feature type="domain" description="CAAX prenyl protease 2/Lysostaphin resistance protein A-like" evidence="2">
    <location>
        <begin position="127"/>
        <end position="215"/>
    </location>
</feature>
<dbReference type="Proteomes" id="UP000320791">
    <property type="component" value="Unassembled WGS sequence"/>
</dbReference>
<evidence type="ECO:0000256" key="1">
    <source>
        <dbReference type="SAM" id="Phobius"/>
    </source>
</evidence>
<organism evidence="3 4">
    <name type="scientific">Corynebacterium canis</name>
    <dbReference type="NCBI Taxonomy" id="679663"/>
    <lineage>
        <taxon>Bacteria</taxon>
        <taxon>Bacillati</taxon>
        <taxon>Actinomycetota</taxon>
        <taxon>Actinomycetes</taxon>
        <taxon>Mycobacteriales</taxon>
        <taxon>Corynebacteriaceae</taxon>
        <taxon>Corynebacterium</taxon>
    </lineage>
</organism>
<keyword evidence="1" id="KW-1133">Transmembrane helix</keyword>
<keyword evidence="4" id="KW-1185">Reference proteome</keyword>
<keyword evidence="3" id="KW-0378">Hydrolase</keyword>
<keyword evidence="3" id="KW-0645">Protease</keyword>
<name>A0A5C5UTL4_9CORY</name>
<dbReference type="Pfam" id="PF02517">
    <property type="entry name" value="Rce1-like"/>
    <property type="match status" value="1"/>
</dbReference>
<reference evidence="3 4" key="1">
    <citation type="submission" date="2019-08" db="EMBL/GenBank/DDBJ databases">
        <authorList>
            <person name="Lei W."/>
        </authorList>
    </citation>
    <scope>NUCLEOTIDE SEQUENCE [LARGE SCALE GENOMIC DNA]</scope>
    <source>
        <strain evidence="3 4">CCUG 58627</strain>
    </source>
</reference>
<dbReference type="PANTHER" id="PTHR43592">
    <property type="entry name" value="CAAX AMINO TERMINAL PROTEASE"/>
    <property type="match status" value="1"/>
</dbReference>